<comment type="subcellular location">
    <subcellularLocation>
        <location evidence="1">Membrane</location>
        <topology evidence="1">Multi-pass membrane protein</topology>
    </subcellularLocation>
</comment>
<comment type="caution">
    <text evidence="6">The sequence shown here is derived from an EMBL/GenBank/DDBJ whole genome shotgun (WGS) entry which is preliminary data.</text>
</comment>
<sequence length="532" mass="63745">MGKNFNISKQLVYILISTAVVGEIASIIRFCLISKSQHVVGTSEGWFGIMKDTSDHQWNAYQQNLQTIILFQFFCLLGSFIIKKISNNQTQLKNLQYFNITIGLIFSFVAMSFGIIFQFVVLMIFYILQKYLINFKYFVLSLWTFVMLFLYLNETLNGFNFKMISRHLEILDQIQEEQQQIQWHRLFNLVLLRIISFSFDHYWAAQEIRKNQFKSIPIKSSGQEYRDLVKQNQDITEYNFLAYLAYIYYTPLFITGPTITFNAFNAQLKQRQQANKNVKEVIYYVLRVYVLNLLTFEIFLHICYPNAISNIKENNHIWQNLSFYDFHVMSFVNLIFIWYKFMIIWRISRAWALIDGIEVPENMSRCIYNNYNFSGFWRSWHRSFNQWLIRYLYIPLGGSHYKALNIWVVFLFVAFWHDFKTDLFFWAFMICLALLPEMAAMYFFNKDQYYKFWWFKYLTAIAAGFQIEVMSLANFIGFGQGKDCLNHIYQKYFNLDCMIIFILVAIFRNGSGVILGLYVRQKEEESQKMKKY</sequence>
<proteinExistence type="predicted"/>
<dbReference type="Proteomes" id="UP000688137">
    <property type="component" value="Unassembled WGS sequence"/>
</dbReference>
<gene>
    <name evidence="6" type="ORF">PPRIM_AZ9-3.1.T0600008</name>
</gene>
<name>A0A8S1MD12_PARPR</name>
<dbReference type="InterPro" id="IPR051085">
    <property type="entry name" value="MB_O-acyltransferase"/>
</dbReference>
<dbReference type="InterPro" id="IPR004299">
    <property type="entry name" value="MBOAT_fam"/>
</dbReference>
<evidence type="ECO:0000256" key="2">
    <source>
        <dbReference type="ARBA" id="ARBA00022692"/>
    </source>
</evidence>
<feature type="transmembrane region" description="Helical" evidence="5">
    <location>
        <begin position="498"/>
        <end position="519"/>
    </location>
</feature>
<evidence type="ECO:0000313" key="6">
    <source>
        <dbReference type="EMBL" id="CAD8078360.1"/>
    </source>
</evidence>
<feature type="transmembrane region" description="Helical" evidence="5">
    <location>
        <begin position="391"/>
        <end position="417"/>
    </location>
</feature>
<keyword evidence="2 5" id="KW-0812">Transmembrane</keyword>
<protein>
    <submittedName>
        <fullName evidence="6">Uncharacterized protein</fullName>
    </submittedName>
</protein>
<dbReference type="PANTHER" id="PTHR13285:SF18">
    <property type="entry name" value="PROTEIN-CYSTEINE N-PALMITOYLTRANSFERASE RASP"/>
    <property type="match status" value="1"/>
</dbReference>
<feature type="transmembrane region" description="Helical" evidence="5">
    <location>
        <begin position="102"/>
        <end position="128"/>
    </location>
</feature>
<organism evidence="6 7">
    <name type="scientific">Paramecium primaurelia</name>
    <dbReference type="NCBI Taxonomy" id="5886"/>
    <lineage>
        <taxon>Eukaryota</taxon>
        <taxon>Sar</taxon>
        <taxon>Alveolata</taxon>
        <taxon>Ciliophora</taxon>
        <taxon>Intramacronucleata</taxon>
        <taxon>Oligohymenophorea</taxon>
        <taxon>Peniculida</taxon>
        <taxon>Parameciidae</taxon>
        <taxon>Paramecium</taxon>
    </lineage>
</organism>
<dbReference type="EMBL" id="CAJJDM010000061">
    <property type="protein sequence ID" value="CAD8078360.1"/>
    <property type="molecule type" value="Genomic_DNA"/>
</dbReference>
<dbReference type="PANTHER" id="PTHR13285">
    <property type="entry name" value="ACYLTRANSFERASE"/>
    <property type="match status" value="1"/>
</dbReference>
<reference evidence="6" key="1">
    <citation type="submission" date="2021-01" db="EMBL/GenBank/DDBJ databases">
        <authorList>
            <consortium name="Genoscope - CEA"/>
            <person name="William W."/>
        </authorList>
    </citation>
    <scope>NUCLEOTIDE SEQUENCE</scope>
</reference>
<feature type="transmembrane region" description="Helical" evidence="5">
    <location>
        <begin position="322"/>
        <end position="339"/>
    </location>
</feature>
<dbReference type="GO" id="GO:0016020">
    <property type="term" value="C:membrane"/>
    <property type="evidence" value="ECO:0007669"/>
    <property type="project" value="UniProtKB-SubCell"/>
</dbReference>
<feature type="transmembrane region" description="Helical" evidence="5">
    <location>
        <begin position="281"/>
        <end position="302"/>
    </location>
</feature>
<keyword evidence="4 5" id="KW-0472">Membrane</keyword>
<accession>A0A8S1MD12</accession>
<feature type="transmembrane region" description="Helical" evidence="5">
    <location>
        <begin position="240"/>
        <end position="261"/>
    </location>
</feature>
<dbReference type="AlphaFoldDB" id="A0A8S1MD12"/>
<evidence type="ECO:0000256" key="1">
    <source>
        <dbReference type="ARBA" id="ARBA00004141"/>
    </source>
</evidence>
<evidence type="ECO:0000256" key="5">
    <source>
        <dbReference type="SAM" id="Phobius"/>
    </source>
</evidence>
<dbReference type="OMA" id="HRAVMYM"/>
<feature type="transmembrane region" description="Helical" evidence="5">
    <location>
        <begin position="12"/>
        <end position="32"/>
    </location>
</feature>
<keyword evidence="3 5" id="KW-1133">Transmembrane helix</keyword>
<dbReference type="GO" id="GO:0016746">
    <property type="term" value="F:acyltransferase activity"/>
    <property type="evidence" value="ECO:0007669"/>
    <property type="project" value="TreeGrafter"/>
</dbReference>
<evidence type="ECO:0000256" key="3">
    <source>
        <dbReference type="ARBA" id="ARBA00022989"/>
    </source>
</evidence>
<keyword evidence="7" id="KW-1185">Reference proteome</keyword>
<feature type="transmembrane region" description="Helical" evidence="5">
    <location>
        <begin position="457"/>
        <end position="478"/>
    </location>
</feature>
<dbReference type="GO" id="GO:0005783">
    <property type="term" value="C:endoplasmic reticulum"/>
    <property type="evidence" value="ECO:0007669"/>
    <property type="project" value="TreeGrafter"/>
</dbReference>
<evidence type="ECO:0000313" key="7">
    <source>
        <dbReference type="Proteomes" id="UP000688137"/>
    </source>
</evidence>
<evidence type="ECO:0000256" key="4">
    <source>
        <dbReference type="ARBA" id="ARBA00023136"/>
    </source>
</evidence>
<dbReference type="Pfam" id="PF03062">
    <property type="entry name" value="MBOAT"/>
    <property type="match status" value="1"/>
</dbReference>
<feature type="transmembrane region" description="Helical" evidence="5">
    <location>
        <begin position="135"/>
        <end position="152"/>
    </location>
</feature>
<feature type="transmembrane region" description="Helical" evidence="5">
    <location>
        <begin position="423"/>
        <end position="445"/>
    </location>
</feature>
<feature type="transmembrane region" description="Helical" evidence="5">
    <location>
        <begin position="65"/>
        <end position="82"/>
    </location>
</feature>